<evidence type="ECO:0000313" key="2">
    <source>
        <dbReference type="EMBL" id="MEN3931098.1"/>
    </source>
</evidence>
<evidence type="ECO:0000313" key="3">
    <source>
        <dbReference type="Proteomes" id="UP001418637"/>
    </source>
</evidence>
<dbReference type="Pfam" id="PF01575">
    <property type="entry name" value="MaoC_dehydratas"/>
    <property type="match status" value="2"/>
</dbReference>
<accession>A0ABV0BJH0</accession>
<dbReference type="PANTHER" id="PTHR43664:SF1">
    <property type="entry name" value="BETA-METHYLMALYL-COA DEHYDRATASE"/>
    <property type="match status" value="1"/>
</dbReference>
<evidence type="ECO:0000259" key="1">
    <source>
        <dbReference type="Pfam" id="PF01575"/>
    </source>
</evidence>
<feature type="domain" description="MaoC-like" evidence="1">
    <location>
        <begin position="199"/>
        <end position="297"/>
    </location>
</feature>
<feature type="domain" description="MaoC-like" evidence="1">
    <location>
        <begin position="19"/>
        <end position="112"/>
    </location>
</feature>
<dbReference type="InterPro" id="IPR052342">
    <property type="entry name" value="MCH/BMMD"/>
</dbReference>
<organism evidence="2 3">
    <name type="scientific">Hohaiivirga grylli</name>
    <dbReference type="NCBI Taxonomy" id="3133970"/>
    <lineage>
        <taxon>Bacteria</taxon>
        <taxon>Pseudomonadati</taxon>
        <taxon>Pseudomonadota</taxon>
        <taxon>Alphaproteobacteria</taxon>
        <taxon>Hyphomicrobiales</taxon>
        <taxon>Methylobacteriaceae</taxon>
        <taxon>Hohaiivirga</taxon>
    </lineage>
</organism>
<dbReference type="InterPro" id="IPR029069">
    <property type="entry name" value="HotDog_dom_sf"/>
</dbReference>
<reference evidence="2 3" key="1">
    <citation type="submission" date="2024-04" db="EMBL/GenBank/DDBJ databases">
        <title>A novel species isolated from cricket.</title>
        <authorList>
            <person name="Wang H.-C."/>
        </authorList>
    </citation>
    <scope>NUCLEOTIDE SEQUENCE [LARGE SCALE GENOMIC DNA]</scope>
    <source>
        <strain evidence="2 3">WL0021</strain>
    </source>
</reference>
<dbReference type="EMBL" id="JBBYXI010000003">
    <property type="protein sequence ID" value="MEN3931098.1"/>
    <property type="molecule type" value="Genomic_DNA"/>
</dbReference>
<dbReference type="SUPFAM" id="SSF54637">
    <property type="entry name" value="Thioesterase/thiol ester dehydrase-isomerase"/>
    <property type="match status" value="2"/>
</dbReference>
<name>A0ABV0BJH0_9HYPH</name>
<gene>
    <name evidence="2" type="ORF">WJT86_08515</name>
</gene>
<dbReference type="InterPro" id="IPR002539">
    <property type="entry name" value="MaoC-like_dom"/>
</dbReference>
<dbReference type="RefSeq" id="WP_346337138.1">
    <property type="nucleotide sequence ID" value="NZ_JBBYXI010000003.1"/>
</dbReference>
<proteinExistence type="predicted"/>
<dbReference type="Gene3D" id="3.10.129.10">
    <property type="entry name" value="Hotdog Thioesterase"/>
    <property type="match status" value="2"/>
</dbReference>
<sequence>MSTLFYEDFHVGWTETYGPLKVTQDAIIRFAKEYDDQPFHTDPEAAKHTFPGRLISSGWHSCALANRLLVEHLFLITTSQGSPGIEAARWISPLYPDDEVHLTVSVIEARTLKSRPTLGMLKMSLELKKQDGSLSTVMTGTVFLKRRHPDEEYYQLENLTFPAKKADSAAEKPIPQSAILFLEEFIPGTTFDLGSHLFSSEEIIRFAREFDPQYFHTDAAAAKDSLFGGLCASGWNTAANWMRQTSKLARRLEKEMLEAGIPVPAQGPSPGFTNLKWLKPVFANDTISYCTTVTQTRASASRPGWGLLSCHNTGNNQNGERVFEFDSIVFRQMKSR</sequence>
<dbReference type="PANTHER" id="PTHR43664">
    <property type="entry name" value="MONOAMINE OXIDASE-RELATED"/>
    <property type="match status" value="1"/>
</dbReference>
<dbReference type="Proteomes" id="UP001418637">
    <property type="component" value="Unassembled WGS sequence"/>
</dbReference>
<comment type="caution">
    <text evidence="2">The sequence shown here is derived from an EMBL/GenBank/DDBJ whole genome shotgun (WGS) entry which is preliminary data.</text>
</comment>
<keyword evidence="3" id="KW-1185">Reference proteome</keyword>
<dbReference type="CDD" id="cd03454">
    <property type="entry name" value="YdeM"/>
    <property type="match status" value="2"/>
</dbReference>
<protein>
    <submittedName>
        <fullName evidence="2">MaoC family dehydratase</fullName>
    </submittedName>
</protein>